<dbReference type="InterPro" id="IPR050744">
    <property type="entry name" value="AI-2_Isomerase_LsrG"/>
</dbReference>
<dbReference type="SUPFAM" id="SSF54909">
    <property type="entry name" value="Dimeric alpha+beta barrel"/>
    <property type="match status" value="1"/>
</dbReference>
<protein>
    <submittedName>
        <fullName evidence="2">Autoinducer 2-degrading protein</fullName>
    </submittedName>
</protein>
<evidence type="ECO:0000259" key="1">
    <source>
        <dbReference type="PROSITE" id="PS51725"/>
    </source>
</evidence>
<reference evidence="2 3" key="1">
    <citation type="submission" date="2016-11" db="EMBL/GenBank/DDBJ databases">
        <authorList>
            <person name="Jaros S."/>
            <person name="Januszkiewicz K."/>
            <person name="Wedrychowicz H."/>
        </authorList>
    </citation>
    <scope>NUCLEOTIDE SEQUENCE [LARGE SCALE GENOMIC DNA]</scope>
    <source>
        <strain evidence="2 3">DSM 6191</strain>
    </source>
</reference>
<sequence length="95" mass="11480">MIIKSVTLYVKKENREDFIKATLENQRNSLKEEEVISFDFFQSDEDETKFLLYEVYKSEKGMSSHLETEHFKKWIKTVEDFFSKPREKATYIPIE</sequence>
<dbReference type="PANTHER" id="PTHR33336:SF3">
    <property type="entry name" value="ABM DOMAIN-CONTAINING PROTEIN"/>
    <property type="match status" value="1"/>
</dbReference>
<dbReference type="InterPro" id="IPR011008">
    <property type="entry name" value="Dimeric_a/b-barrel"/>
</dbReference>
<dbReference type="RefSeq" id="WP_073022419.1">
    <property type="nucleotide sequence ID" value="NZ_FQXU01000017.1"/>
</dbReference>
<feature type="domain" description="ABM" evidence="1">
    <location>
        <begin position="2"/>
        <end position="92"/>
    </location>
</feature>
<dbReference type="PANTHER" id="PTHR33336">
    <property type="entry name" value="QUINOL MONOOXYGENASE YGIN-RELATED"/>
    <property type="match status" value="1"/>
</dbReference>
<dbReference type="GO" id="GO:0003824">
    <property type="term" value="F:catalytic activity"/>
    <property type="evidence" value="ECO:0007669"/>
    <property type="project" value="TreeGrafter"/>
</dbReference>
<dbReference type="InterPro" id="IPR007138">
    <property type="entry name" value="ABM_dom"/>
</dbReference>
<gene>
    <name evidence="2" type="ORF">SAMN02745941_04083</name>
</gene>
<dbReference type="Gene3D" id="3.30.70.100">
    <property type="match status" value="1"/>
</dbReference>
<accession>A0A1M6CPG4</accession>
<proteinExistence type="predicted"/>
<organism evidence="2 3">
    <name type="scientific">Clostridium intestinale DSM 6191</name>
    <dbReference type="NCBI Taxonomy" id="1121320"/>
    <lineage>
        <taxon>Bacteria</taxon>
        <taxon>Bacillati</taxon>
        <taxon>Bacillota</taxon>
        <taxon>Clostridia</taxon>
        <taxon>Eubacteriales</taxon>
        <taxon>Clostridiaceae</taxon>
        <taxon>Clostridium</taxon>
    </lineage>
</organism>
<name>A0A1M6CPG4_9CLOT</name>
<dbReference type="AlphaFoldDB" id="A0A1M6CPG4"/>
<evidence type="ECO:0000313" key="3">
    <source>
        <dbReference type="Proteomes" id="UP000184241"/>
    </source>
</evidence>
<evidence type="ECO:0000313" key="2">
    <source>
        <dbReference type="EMBL" id="SHI62731.1"/>
    </source>
</evidence>
<dbReference type="PROSITE" id="PS51725">
    <property type="entry name" value="ABM"/>
    <property type="match status" value="1"/>
</dbReference>
<dbReference type="Proteomes" id="UP000184241">
    <property type="component" value="Unassembled WGS sequence"/>
</dbReference>
<dbReference type="Pfam" id="PF03992">
    <property type="entry name" value="ABM"/>
    <property type="match status" value="1"/>
</dbReference>
<dbReference type="EMBL" id="FQXU01000017">
    <property type="protein sequence ID" value="SHI62731.1"/>
    <property type="molecule type" value="Genomic_DNA"/>
</dbReference>